<reference evidence="2" key="1">
    <citation type="journal article" date="2019" name="Int. J. Syst. Evol. Microbiol.">
        <title>The Global Catalogue of Microorganisms (GCM) 10K type strain sequencing project: providing services to taxonomists for standard genome sequencing and annotation.</title>
        <authorList>
            <consortium name="The Broad Institute Genomics Platform"/>
            <consortium name="The Broad Institute Genome Sequencing Center for Infectious Disease"/>
            <person name="Wu L."/>
            <person name="Ma J."/>
        </authorList>
    </citation>
    <scope>NUCLEOTIDE SEQUENCE [LARGE SCALE GENOMIC DNA]</scope>
    <source>
        <strain evidence="2">KCTC 15012</strain>
    </source>
</reference>
<accession>A0ABW5CGG1</accession>
<name>A0ABW5CGG1_9PROT</name>
<comment type="caution">
    <text evidence="1">The sequence shown here is derived from an EMBL/GenBank/DDBJ whole genome shotgun (WGS) entry which is preliminary data.</text>
</comment>
<dbReference type="EMBL" id="JBHUIY010000039">
    <property type="protein sequence ID" value="MFD2235225.1"/>
    <property type="molecule type" value="Genomic_DNA"/>
</dbReference>
<proteinExistence type="predicted"/>
<gene>
    <name evidence="1" type="ORF">ACFSNB_15555</name>
</gene>
<dbReference type="Proteomes" id="UP001597296">
    <property type="component" value="Unassembled WGS sequence"/>
</dbReference>
<organism evidence="1 2">
    <name type="scientific">Phaeospirillum tilakii</name>
    <dbReference type="NCBI Taxonomy" id="741673"/>
    <lineage>
        <taxon>Bacteria</taxon>
        <taxon>Pseudomonadati</taxon>
        <taxon>Pseudomonadota</taxon>
        <taxon>Alphaproteobacteria</taxon>
        <taxon>Rhodospirillales</taxon>
        <taxon>Rhodospirillaceae</taxon>
        <taxon>Phaeospirillum</taxon>
    </lineage>
</organism>
<evidence type="ECO:0000313" key="2">
    <source>
        <dbReference type="Proteomes" id="UP001597296"/>
    </source>
</evidence>
<sequence length="427" mass="45283">MVGLLKRLLGWRPRSLSDDRARALANHPDPRRRADLARRADLRPDLLVYLAGDRDPAVRRAVALNPAAPVQVNLRLASDDSALVRGDLAAKIARLGVGLSAEDRARWYQATSEALEIVARDQVARVRLILAEALKDVADAPPEVMRRLARDAELAVSGPVLRFSPALTDEDLLAVIGASPVPGALTAISHRAGLNGPVCDAIAASNDIAAITVLLGNPLAQIREETLDRLTTRAADIEAWHRPLVERPRLSSRATQRLARFVAADLLRALAERDDLDPQAAAAVALEVERRLAESAPAEAGAAAPPYSAAEAALARARTLQADGKLTAATIEAALLAGDAALVEAALTLLGRLPLGTVAQVVATQSAKGIIAVTWRAGLPAGLATLLQTRLLHLPPSRVLPTRSDGAFPLSTAELMWQIEFFGTEEG</sequence>
<protein>
    <submittedName>
        <fullName evidence="1">DUF2336 domain-containing protein</fullName>
    </submittedName>
</protein>
<keyword evidence="2" id="KW-1185">Reference proteome</keyword>
<dbReference type="Pfam" id="PF10098">
    <property type="entry name" value="DUF2336"/>
    <property type="match status" value="1"/>
</dbReference>
<dbReference type="InterPro" id="IPR019285">
    <property type="entry name" value="DUF2336"/>
</dbReference>
<dbReference type="RefSeq" id="WP_377318207.1">
    <property type="nucleotide sequence ID" value="NZ_JBHUIY010000039.1"/>
</dbReference>
<evidence type="ECO:0000313" key="1">
    <source>
        <dbReference type="EMBL" id="MFD2235225.1"/>
    </source>
</evidence>